<accession>A0A0F9TNK9</accession>
<organism evidence="1">
    <name type="scientific">marine sediment metagenome</name>
    <dbReference type="NCBI Taxonomy" id="412755"/>
    <lineage>
        <taxon>unclassified sequences</taxon>
        <taxon>metagenomes</taxon>
        <taxon>ecological metagenomes</taxon>
    </lineage>
</organism>
<proteinExistence type="predicted"/>
<name>A0A0F9TNK9_9ZZZZ</name>
<reference evidence="1" key="1">
    <citation type="journal article" date="2015" name="Nature">
        <title>Complex archaea that bridge the gap between prokaryotes and eukaryotes.</title>
        <authorList>
            <person name="Spang A."/>
            <person name="Saw J.H."/>
            <person name="Jorgensen S.L."/>
            <person name="Zaremba-Niedzwiedzka K."/>
            <person name="Martijn J."/>
            <person name="Lind A.E."/>
            <person name="van Eijk R."/>
            <person name="Schleper C."/>
            <person name="Guy L."/>
            <person name="Ettema T.J."/>
        </authorList>
    </citation>
    <scope>NUCLEOTIDE SEQUENCE</scope>
</reference>
<gene>
    <name evidence="1" type="ORF">LCGC14_0370110</name>
</gene>
<protein>
    <submittedName>
        <fullName evidence="1">Uncharacterized protein</fullName>
    </submittedName>
</protein>
<evidence type="ECO:0000313" key="1">
    <source>
        <dbReference type="EMBL" id="KKN76502.1"/>
    </source>
</evidence>
<sequence>MTKVTRPTLEELMKPRIIICGKCGRELHIIPMKKDLGKGKFTIETINLCGKCSF</sequence>
<dbReference type="AlphaFoldDB" id="A0A0F9TNK9"/>
<comment type="caution">
    <text evidence="1">The sequence shown here is derived from an EMBL/GenBank/DDBJ whole genome shotgun (WGS) entry which is preliminary data.</text>
</comment>
<dbReference type="EMBL" id="LAZR01000295">
    <property type="protein sequence ID" value="KKN76502.1"/>
    <property type="molecule type" value="Genomic_DNA"/>
</dbReference>